<proteinExistence type="predicted"/>
<name>A0A9P0D6W2_9CUCU</name>
<accession>A0A9P0D6W2</accession>
<evidence type="ECO:0000313" key="1">
    <source>
        <dbReference type="EMBL" id="CAH1111519.1"/>
    </source>
</evidence>
<sequence length="264" mass="29857">MPKMLGHTFKSVKFKRKDKVLSLVAAKCSVKIGSIPVIINPLLLFQRICIAKKSDDELKEYLQYELAPFPFSMFTEDGMRKVAKSSLYKAYMPVTPVIEVDTTIHIIDGCFLLNRACVGPYYGTNTIVAFDGYPKSGTETSTKSAERNRCSKQHCNTDILFDESMIPTVSQEQFLPNSFNKKCFIALLQTKLKAHNYNVKQAIKEADSLIVQTPIQLPPSFYSIFVIGENVVMLVLLTAKAREIPNFYLRKPGRGKKEDVFYSL</sequence>
<reference evidence="1" key="1">
    <citation type="submission" date="2022-01" db="EMBL/GenBank/DDBJ databases">
        <authorList>
            <person name="King R."/>
        </authorList>
    </citation>
    <scope>NUCLEOTIDE SEQUENCE</scope>
</reference>
<gene>
    <name evidence="1" type="ORF">PSYICH_LOCUS12881</name>
</gene>
<dbReference type="OrthoDB" id="6760986at2759"/>
<evidence type="ECO:0000313" key="2">
    <source>
        <dbReference type="Proteomes" id="UP001153636"/>
    </source>
</evidence>
<dbReference type="EMBL" id="OV651818">
    <property type="protein sequence ID" value="CAH1111519.1"/>
    <property type="molecule type" value="Genomic_DNA"/>
</dbReference>
<dbReference type="AlphaFoldDB" id="A0A9P0D6W2"/>
<protein>
    <submittedName>
        <fullName evidence="1">Uncharacterized protein</fullName>
    </submittedName>
</protein>
<dbReference type="Proteomes" id="UP001153636">
    <property type="component" value="Chromosome 6"/>
</dbReference>
<keyword evidence="2" id="KW-1185">Reference proteome</keyword>
<organism evidence="1 2">
    <name type="scientific">Psylliodes chrysocephalus</name>
    <dbReference type="NCBI Taxonomy" id="3402493"/>
    <lineage>
        <taxon>Eukaryota</taxon>
        <taxon>Metazoa</taxon>
        <taxon>Ecdysozoa</taxon>
        <taxon>Arthropoda</taxon>
        <taxon>Hexapoda</taxon>
        <taxon>Insecta</taxon>
        <taxon>Pterygota</taxon>
        <taxon>Neoptera</taxon>
        <taxon>Endopterygota</taxon>
        <taxon>Coleoptera</taxon>
        <taxon>Polyphaga</taxon>
        <taxon>Cucujiformia</taxon>
        <taxon>Chrysomeloidea</taxon>
        <taxon>Chrysomelidae</taxon>
        <taxon>Galerucinae</taxon>
        <taxon>Alticini</taxon>
        <taxon>Psylliodes</taxon>
    </lineage>
</organism>